<reference evidence="3" key="1">
    <citation type="submission" date="2021-01" db="EMBL/GenBank/DDBJ databases">
        <title>Genome public.</title>
        <authorList>
            <person name="Liu C."/>
            <person name="Sun Q."/>
        </authorList>
    </citation>
    <scope>NUCLEOTIDE SEQUENCE [LARGE SCALE GENOMIC DNA]</scope>
    <source>
        <strain evidence="3">YIM B02556</strain>
    </source>
</reference>
<dbReference type="EMBL" id="JAENHM010000059">
    <property type="protein sequence ID" value="MBK1839808.1"/>
    <property type="molecule type" value="Genomic_DNA"/>
</dbReference>
<dbReference type="InterPro" id="IPR051698">
    <property type="entry name" value="Transposase_11-like"/>
</dbReference>
<keyword evidence="3" id="KW-1185">Reference proteome</keyword>
<evidence type="ECO:0000256" key="1">
    <source>
        <dbReference type="SAM" id="MobiDB-lite"/>
    </source>
</evidence>
<name>A0ABS1F8W4_9PROT</name>
<protein>
    <submittedName>
        <fullName evidence="2">Transposase</fullName>
    </submittedName>
</protein>
<feature type="non-terminal residue" evidence="2">
    <location>
        <position position="1"/>
    </location>
</feature>
<evidence type="ECO:0000313" key="2">
    <source>
        <dbReference type="EMBL" id="MBK1839808.1"/>
    </source>
</evidence>
<gene>
    <name evidence="2" type="ORF">JHL17_20585</name>
</gene>
<dbReference type="PANTHER" id="PTHR30298">
    <property type="entry name" value="H REPEAT-ASSOCIATED PREDICTED TRANSPOSASE"/>
    <property type="match status" value="1"/>
</dbReference>
<evidence type="ECO:0000313" key="3">
    <source>
        <dbReference type="Proteomes" id="UP000652760"/>
    </source>
</evidence>
<organism evidence="2 3">
    <name type="scientific">Azospirillum endophyticum</name>
    <dbReference type="NCBI Taxonomy" id="2800326"/>
    <lineage>
        <taxon>Bacteria</taxon>
        <taxon>Pseudomonadati</taxon>
        <taxon>Pseudomonadota</taxon>
        <taxon>Alphaproteobacteria</taxon>
        <taxon>Rhodospirillales</taxon>
        <taxon>Azospirillaceae</taxon>
        <taxon>Azospirillum</taxon>
    </lineage>
</organism>
<proteinExistence type="predicted"/>
<dbReference type="PANTHER" id="PTHR30298:SF0">
    <property type="entry name" value="PROTEIN YBFL-RELATED"/>
    <property type="match status" value="1"/>
</dbReference>
<dbReference type="Proteomes" id="UP000652760">
    <property type="component" value="Unassembled WGS sequence"/>
</dbReference>
<comment type="caution">
    <text evidence="2">The sequence shown here is derived from an EMBL/GenBank/DDBJ whole genome shotgun (WGS) entry which is preliminary data.</text>
</comment>
<accession>A0ABS1F8W4</accession>
<feature type="region of interest" description="Disordered" evidence="1">
    <location>
        <begin position="48"/>
        <end position="70"/>
    </location>
</feature>
<sequence length="95" mass="10884">HWGIENQLHWVLDVVFNDDQSRLRKGHGALNMAVVRHFAINLVRKAAEPTRPRSGLRRATKKPPATPRPTSIKLRRKLAGWDTDYLDAILAVKIR</sequence>